<dbReference type="AlphaFoldDB" id="A0A1M2VL84"/>
<dbReference type="InterPro" id="IPR045338">
    <property type="entry name" value="DUF6535"/>
</dbReference>
<evidence type="ECO:0000259" key="2">
    <source>
        <dbReference type="Pfam" id="PF20153"/>
    </source>
</evidence>
<feature type="transmembrane region" description="Helical" evidence="1">
    <location>
        <begin position="50"/>
        <end position="72"/>
    </location>
</feature>
<evidence type="ECO:0000313" key="4">
    <source>
        <dbReference type="Proteomes" id="UP000184267"/>
    </source>
</evidence>
<evidence type="ECO:0000313" key="3">
    <source>
        <dbReference type="EMBL" id="OJT08316.1"/>
    </source>
</evidence>
<dbReference type="STRING" id="154538.A0A1M2VL84"/>
<name>A0A1M2VL84_TRAPU</name>
<comment type="caution">
    <text evidence="3">The sequence shown here is derived from an EMBL/GenBank/DDBJ whole genome shotgun (WGS) entry which is preliminary data.</text>
</comment>
<feature type="domain" description="DUF6535" evidence="2">
    <location>
        <begin position="25"/>
        <end position="201"/>
    </location>
</feature>
<reference evidence="3 4" key="1">
    <citation type="submission" date="2016-10" db="EMBL/GenBank/DDBJ databases">
        <title>Genome sequence of the basidiomycete white-rot fungus Trametes pubescens.</title>
        <authorList>
            <person name="Makela M.R."/>
            <person name="Granchi Z."/>
            <person name="Peng M."/>
            <person name="De Vries R.P."/>
            <person name="Grigoriev I."/>
            <person name="Riley R."/>
            <person name="Hilden K."/>
        </authorList>
    </citation>
    <scope>NUCLEOTIDE SEQUENCE [LARGE SCALE GENOMIC DNA]</scope>
    <source>
        <strain evidence="3 4">FBCC735</strain>
    </source>
</reference>
<keyword evidence="4" id="KW-1185">Reference proteome</keyword>
<accession>A0A1M2VL84</accession>
<dbReference type="OrthoDB" id="3219854at2759"/>
<dbReference type="Pfam" id="PF20153">
    <property type="entry name" value="DUF6535"/>
    <property type="match status" value="1"/>
</dbReference>
<proteinExistence type="predicted"/>
<dbReference type="Proteomes" id="UP000184267">
    <property type="component" value="Unassembled WGS sequence"/>
</dbReference>
<feature type="transmembrane region" description="Helical" evidence="1">
    <location>
        <begin position="242"/>
        <end position="259"/>
    </location>
</feature>
<keyword evidence="1" id="KW-0472">Membrane</keyword>
<dbReference type="EMBL" id="MNAD01001062">
    <property type="protein sequence ID" value="OJT08316.1"/>
    <property type="molecule type" value="Genomic_DNA"/>
</dbReference>
<keyword evidence="1" id="KW-1133">Transmembrane helix</keyword>
<feature type="transmembrane region" description="Helical" evidence="1">
    <location>
        <begin position="206"/>
        <end position="230"/>
    </location>
</feature>
<evidence type="ECO:0000256" key="1">
    <source>
        <dbReference type="SAM" id="Phobius"/>
    </source>
</evidence>
<feature type="non-terminal residue" evidence="3">
    <location>
        <position position="1"/>
    </location>
</feature>
<gene>
    <name evidence="3" type="ORF">TRAPUB_768</name>
</gene>
<feature type="transmembrane region" description="Helical" evidence="1">
    <location>
        <begin position="176"/>
        <end position="200"/>
    </location>
</feature>
<organism evidence="3 4">
    <name type="scientific">Trametes pubescens</name>
    <name type="common">White-rot fungus</name>
    <dbReference type="NCBI Taxonomy" id="154538"/>
    <lineage>
        <taxon>Eukaryota</taxon>
        <taxon>Fungi</taxon>
        <taxon>Dikarya</taxon>
        <taxon>Basidiomycota</taxon>
        <taxon>Agaricomycotina</taxon>
        <taxon>Agaricomycetes</taxon>
        <taxon>Polyporales</taxon>
        <taxon>Polyporaceae</taxon>
        <taxon>Trametes</taxon>
    </lineage>
</organism>
<protein>
    <recommendedName>
        <fullName evidence="2">DUF6535 domain-containing protein</fullName>
    </recommendedName>
</protein>
<dbReference type="OMA" id="RSSVWIN"/>
<sequence length="592" mass="65445">APTSGNEGGPSKLDDPRIPPSQEAWAECCEVIKGHHEAVVKRWKEEIDTLLVYGGLFSAVLTAFNVELYSVLQPNPTDTTNALLAQMTAQLNSFALSPSFADSSQPLLALPSPSSFRAARSSVWINAIWFSRLVCSLSSACIGMMVKQWLHETELGLPGTWRESLDALVKWRVGMIVALLPILLLLASALFLAGLLMLLWTLHHGVAAMASVLVGALLVFTLVSLILPAFSRDCAYRSPQALIVFLFVQLICRFSRHLLRPFRQVVYLYRSQSRVLCFVSRCVEAVTLAKWGNYRSWSGLERVVVQDRQHTLDRHTVETANALLLDDGFTDRVLRPCIRTLPADHAYECFQQVHKDRVRHTAGHYEHQTSIDTAVTIALDVVDLYLDSAGTGTTHEQLNLDNLAADLRALPHNMVSALVSERLYKTLVKMLGRGAVRNAGTYDVYSMLDCMTSTKWVMGALSDITCGEATREVASILEDLRISCLGQYGTGHDGLRELVTFLGACYLRPGFALFQDHDFVRTHLVAALAALEAYLTNPGWKSKCECRLLIAEFTPILEELHAQQPGSVTPRLVAAMEDAAKWLSSKSDVCSA</sequence>
<keyword evidence="1" id="KW-0812">Transmembrane</keyword>